<reference evidence="1" key="2">
    <citation type="submission" date="2020-08" db="EMBL/GenBank/DDBJ databases">
        <title>Plant Genome Project.</title>
        <authorList>
            <person name="Zhang R.-G."/>
        </authorList>
    </citation>
    <scope>NUCLEOTIDE SEQUENCE</scope>
    <source>
        <strain evidence="1">Huo1</strain>
        <tissue evidence="1">Leaf</tissue>
    </source>
</reference>
<name>A0A8X8ZZQ1_SALSN</name>
<dbReference type="GO" id="GO:0043248">
    <property type="term" value="P:proteasome assembly"/>
    <property type="evidence" value="ECO:0007669"/>
    <property type="project" value="InterPro"/>
</dbReference>
<dbReference type="InterPro" id="IPR019538">
    <property type="entry name" value="PSMD5"/>
</dbReference>
<proteinExistence type="predicted"/>
<accession>A0A8X8ZZQ1</accession>
<gene>
    <name evidence="1" type="ORF">SASPL_114815</name>
</gene>
<dbReference type="AlphaFoldDB" id="A0A8X8ZZQ1"/>
<dbReference type="GO" id="GO:0005829">
    <property type="term" value="C:cytosol"/>
    <property type="evidence" value="ECO:0007669"/>
    <property type="project" value="TreeGrafter"/>
</dbReference>
<evidence type="ECO:0000313" key="2">
    <source>
        <dbReference type="Proteomes" id="UP000298416"/>
    </source>
</evidence>
<reference evidence="1" key="1">
    <citation type="submission" date="2018-01" db="EMBL/GenBank/DDBJ databases">
        <authorList>
            <person name="Mao J.F."/>
        </authorList>
    </citation>
    <scope>NUCLEOTIDE SEQUENCE</scope>
    <source>
        <strain evidence="1">Huo1</strain>
        <tissue evidence="1">Leaf</tissue>
    </source>
</reference>
<comment type="caution">
    <text evidence="1">The sequence shown here is derived from an EMBL/GenBank/DDBJ whole genome shotgun (WGS) entry which is preliminary data.</text>
</comment>
<evidence type="ECO:0008006" key="3">
    <source>
        <dbReference type="Google" id="ProtNLM"/>
    </source>
</evidence>
<dbReference type="Proteomes" id="UP000298416">
    <property type="component" value="Unassembled WGS sequence"/>
</dbReference>
<dbReference type="Pfam" id="PF10508">
    <property type="entry name" value="Proteasom_PSMB"/>
    <property type="match status" value="1"/>
</dbReference>
<protein>
    <recommendedName>
        <fullName evidence="3">26S proteasome non-ATPase regulatory subunit 5</fullName>
    </recommendedName>
</protein>
<evidence type="ECO:0000313" key="1">
    <source>
        <dbReference type="EMBL" id="KAG6424397.1"/>
    </source>
</evidence>
<keyword evidence="2" id="KW-1185">Reference proteome</keyword>
<dbReference type="OrthoDB" id="10250600at2759"/>
<dbReference type="PANTHER" id="PTHR13554">
    <property type="entry name" value="26S PROTEASOME NON-ATPASE REGULATORY SUBUNIT 5-RELATED"/>
    <property type="match status" value="1"/>
</dbReference>
<organism evidence="1">
    <name type="scientific">Salvia splendens</name>
    <name type="common">Scarlet sage</name>
    <dbReference type="NCBI Taxonomy" id="180675"/>
    <lineage>
        <taxon>Eukaryota</taxon>
        <taxon>Viridiplantae</taxon>
        <taxon>Streptophyta</taxon>
        <taxon>Embryophyta</taxon>
        <taxon>Tracheophyta</taxon>
        <taxon>Spermatophyta</taxon>
        <taxon>Magnoliopsida</taxon>
        <taxon>eudicotyledons</taxon>
        <taxon>Gunneridae</taxon>
        <taxon>Pentapetalae</taxon>
        <taxon>asterids</taxon>
        <taxon>lamiids</taxon>
        <taxon>Lamiales</taxon>
        <taxon>Lamiaceae</taxon>
        <taxon>Nepetoideae</taxon>
        <taxon>Mentheae</taxon>
        <taxon>Salviinae</taxon>
        <taxon>Salvia</taxon>
        <taxon>Salvia subgen. Calosphace</taxon>
        <taxon>core Calosphace</taxon>
    </lineage>
</organism>
<sequence>MKEEFAVDPAQLLAAASDFAQQPGAISDISAQEFLTRFPLPAIFGALQTDASYPGLESALVECLERVFRTKYGASLIPHYMPFVLVGLGSDSQKVKRLACIAISCLLEHTDKRVAIQLVLQHSIYPLLLGCFIDGDEQVAAASTDAIKSLASYPEGMGIVFPENVNEATHIGYAAEKCTSLGRIRVLALIVKLFSISSSVASEVSKSNFLSLLEAEVRNTNDTLVTLSVLELIYELVEVQHSAEFLSKTILLQLLISIISNGAAESILKSRAMMITGRLLSKENAFTFIDESSFKNVVSAIDKRFEFLESQDADECECAVEALGQIGSSFQGATIILSNTPPTARHVVDAAFDRQQHGKQLAALHSLANIAGETRMGNNVLLTRVAEENLKSLIYDHASKTPKLIPSGLLLSVLQQGSEIRIAGYRLISGLVARPWCLIEIISRPEIIEIITDALTETSKIGMEARHKCCETVFGAFASSSKLVNDPAYSGLASKLQEAIRKGPYGGRKRIEAQPTVATADRF</sequence>
<dbReference type="EMBL" id="PNBA02000005">
    <property type="protein sequence ID" value="KAG6424397.1"/>
    <property type="molecule type" value="Genomic_DNA"/>
</dbReference>
<dbReference type="PANTHER" id="PTHR13554:SF10">
    <property type="entry name" value="26S PROTEASOME NON-ATPASE REGULATORY SUBUNIT 5"/>
    <property type="match status" value="1"/>
</dbReference>